<dbReference type="RefSeq" id="WP_247974244.1">
    <property type="nucleotide sequence ID" value="NZ_CP095848.1"/>
</dbReference>
<evidence type="ECO:0000313" key="2">
    <source>
        <dbReference type="EMBL" id="UPL47634.1"/>
    </source>
</evidence>
<protein>
    <submittedName>
        <fullName evidence="2">Uncharacterized protein</fullName>
    </submittedName>
</protein>
<keyword evidence="3" id="KW-1185">Reference proteome</keyword>
<dbReference type="EMBL" id="CP095848">
    <property type="protein sequence ID" value="UPL47634.1"/>
    <property type="molecule type" value="Genomic_DNA"/>
</dbReference>
<evidence type="ECO:0000256" key="1">
    <source>
        <dbReference type="SAM" id="MobiDB-lite"/>
    </source>
</evidence>
<evidence type="ECO:0000313" key="3">
    <source>
        <dbReference type="Proteomes" id="UP000829647"/>
    </source>
</evidence>
<dbReference type="Proteomes" id="UP000829647">
    <property type="component" value="Chromosome"/>
</dbReference>
<name>A0ABY4J465_9BACT</name>
<gene>
    <name evidence="2" type="ORF">MWH26_10535</name>
</gene>
<organism evidence="2 3">
    <name type="scientific">Hymenobacter sublimis</name>
    <dbReference type="NCBI Taxonomy" id="2933777"/>
    <lineage>
        <taxon>Bacteria</taxon>
        <taxon>Pseudomonadati</taxon>
        <taxon>Bacteroidota</taxon>
        <taxon>Cytophagia</taxon>
        <taxon>Cytophagales</taxon>
        <taxon>Hymenobacteraceae</taxon>
        <taxon>Hymenobacter</taxon>
    </lineage>
</organism>
<reference evidence="2 3" key="1">
    <citation type="submission" date="2022-04" db="EMBL/GenBank/DDBJ databases">
        <title>Hymenobacter sp. isolated from the air.</title>
        <authorList>
            <person name="Won M."/>
            <person name="Lee C.-M."/>
            <person name="Woen H.-Y."/>
            <person name="Kwon S.-W."/>
        </authorList>
    </citation>
    <scope>NUCLEOTIDE SEQUENCE [LARGE SCALE GENOMIC DNA]</scope>
    <source>
        <strain evidence="3">5516 S-25</strain>
    </source>
</reference>
<proteinExistence type="predicted"/>
<sequence>MVIDFLNYLAVVLSKKANRGVPIIIGFPEADNSALRAESAVMQPQEASPAMLTSNRQGTTRKDC</sequence>
<feature type="region of interest" description="Disordered" evidence="1">
    <location>
        <begin position="43"/>
        <end position="64"/>
    </location>
</feature>
<accession>A0ABY4J465</accession>